<name>A0A6F8XY31_9ACTN</name>
<evidence type="ECO:0000256" key="1">
    <source>
        <dbReference type="SAM" id="Phobius"/>
    </source>
</evidence>
<feature type="transmembrane region" description="Helical" evidence="1">
    <location>
        <begin position="134"/>
        <end position="154"/>
    </location>
</feature>
<accession>A0A6F8XY31</accession>
<sequence length="162" mass="16338">MGGRGAIAAAAAVLAVVLTTAVPARAAATYVELNPATVQAGYLVGIRASCDDNTKPATVESDAFGEVKVYPQFDVLTAAVTVPADKDPRRYDVRLSCDGGQAASARLNVLEGGRPSEGPATGFGGMADDGSGGLLVGGGMVAIVVGALLGVYTLRRRRAETT</sequence>
<evidence type="ECO:0000313" key="3">
    <source>
        <dbReference type="EMBL" id="BCB78723.1"/>
    </source>
</evidence>
<proteinExistence type="predicted"/>
<keyword evidence="1" id="KW-0812">Transmembrane</keyword>
<dbReference type="KEGG" id="pfla:Pflav_051330"/>
<organism evidence="3 4">
    <name type="scientific">Phytohabitans flavus</name>
    <dbReference type="NCBI Taxonomy" id="1076124"/>
    <lineage>
        <taxon>Bacteria</taxon>
        <taxon>Bacillati</taxon>
        <taxon>Actinomycetota</taxon>
        <taxon>Actinomycetes</taxon>
        <taxon>Micromonosporales</taxon>
        <taxon>Micromonosporaceae</taxon>
    </lineage>
</organism>
<evidence type="ECO:0008006" key="5">
    <source>
        <dbReference type="Google" id="ProtNLM"/>
    </source>
</evidence>
<dbReference type="Proteomes" id="UP000502508">
    <property type="component" value="Chromosome"/>
</dbReference>
<keyword evidence="1" id="KW-0472">Membrane</keyword>
<evidence type="ECO:0000256" key="2">
    <source>
        <dbReference type="SAM" id="SignalP"/>
    </source>
</evidence>
<dbReference type="EMBL" id="AP022870">
    <property type="protein sequence ID" value="BCB78723.1"/>
    <property type="molecule type" value="Genomic_DNA"/>
</dbReference>
<protein>
    <recommendedName>
        <fullName evidence="5">Lipoprotein</fullName>
    </recommendedName>
</protein>
<feature type="chain" id="PRO_5026266521" description="Lipoprotein" evidence="2">
    <location>
        <begin position="27"/>
        <end position="162"/>
    </location>
</feature>
<dbReference type="AlphaFoldDB" id="A0A6F8XY31"/>
<dbReference type="RefSeq" id="WP_173038424.1">
    <property type="nucleotide sequence ID" value="NZ_AP022870.1"/>
</dbReference>
<gene>
    <name evidence="3" type="ORF">Pflav_051330</name>
</gene>
<keyword evidence="1" id="KW-1133">Transmembrane helix</keyword>
<evidence type="ECO:0000313" key="4">
    <source>
        <dbReference type="Proteomes" id="UP000502508"/>
    </source>
</evidence>
<keyword evidence="4" id="KW-1185">Reference proteome</keyword>
<feature type="signal peptide" evidence="2">
    <location>
        <begin position="1"/>
        <end position="26"/>
    </location>
</feature>
<reference evidence="3 4" key="1">
    <citation type="submission" date="2020-03" db="EMBL/GenBank/DDBJ databases">
        <title>Whole genome shotgun sequence of Phytohabitans flavus NBRC 107702.</title>
        <authorList>
            <person name="Komaki H."/>
            <person name="Tamura T."/>
        </authorList>
    </citation>
    <scope>NUCLEOTIDE SEQUENCE [LARGE SCALE GENOMIC DNA]</scope>
    <source>
        <strain evidence="3 4">NBRC 107702</strain>
    </source>
</reference>
<reference evidence="3 4" key="2">
    <citation type="submission" date="2020-03" db="EMBL/GenBank/DDBJ databases">
        <authorList>
            <person name="Ichikawa N."/>
            <person name="Kimura A."/>
            <person name="Kitahashi Y."/>
            <person name="Uohara A."/>
        </authorList>
    </citation>
    <scope>NUCLEOTIDE SEQUENCE [LARGE SCALE GENOMIC DNA]</scope>
    <source>
        <strain evidence="3 4">NBRC 107702</strain>
    </source>
</reference>
<keyword evidence="2" id="KW-0732">Signal</keyword>